<evidence type="ECO:0000313" key="1">
    <source>
        <dbReference type="EMBL" id="WPD20188.1"/>
    </source>
</evidence>
<reference evidence="1 2" key="1">
    <citation type="submission" date="2023-08" db="EMBL/GenBank/DDBJ databases">
        <title>Genome sequence of Thermaerobacter compostii strain Ins1, a spore-forming filamentous bacterium isolated from a deep geothermal reservoir.</title>
        <authorList>
            <person name="Bregnard D."/>
            <person name="Gonzalez D."/>
            <person name="Junier P."/>
        </authorList>
    </citation>
    <scope>NUCLEOTIDE SEQUENCE [LARGE SCALE GENOMIC DNA]</scope>
    <source>
        <strain evidence="1 2">Ins1</strain>
    </source>
</reference>
<keyword evidence="2" id="KW-1185">Reference proteome</keyword>
<gene>
    <name evidence="1" type="ORF">Q5761_06040</name>
</gene>
<dbReference type="EMBL" id="CP132508">
    <property type="protein sequence ID" value="WPD20188.1"/>
    <property type="molecule type" value="Genomic_DNA"/>
</dbReference>
<evidence type="ECO:0000313" key="2">
    <source>
        <dbReference type="Proteomes" id="UP001304683"/>
    </source>
</evidence>
<protein>
    <recommendedName>
        <fullName evidence="3">CdiI immunity protein domain-containing protein</fullName>
    </recommendedName>
</protein>
<dbReference type="Proteomes" id="UP001304683">
    <property type="component" value="Chromosome"/>
</dbReference>
<dbReference type="RefSeq" id="WP_318751559.1">
    <property type="nucleotide sequence ID" value="NZ_CP132508.1"/>
</dbReference>
<proteinExistence type="predicted"/>
<name>A0ABZ0QRR7_9FIRM</name>
<sequence length="111" mass="12896">MAEEAERIALRNLRGWLDELEMNAADWETLHPVTQYAFVVEWHDQFLADVEDLVRAYREGRLTTGERRVFEQNMNRLASLKDKALAIDLAWPEWLDEFLTGYLQQAAAAGD</sequence>
<evidence type="ECO:0008006" key="3">
    <source>
        <dbReference type="Google" id="ProtNLM"/>
    </source>
</evidence>
<accession>A0ABZ0QRR7</accession>
<organism evidence="1 2">
    <name type="scientific">Thermaerobacter composti</name>
    <dbReference type="NCBI Taxonomy" id="554949"/>
    <lineage>
        <taxon>Bacteria</taxon>
        <taxon>Bacillati</taxon>
        <taxon>Bacillota</taxon>
        <taxon>Clostridia</taxon>
        <taxon>Eubacteriales</taxon>
        <taxon>Clostridiales Family XVII. Incertae Sedis</taxon>
        <taxon>Thermaerobacter</taxon>
    </lineage>
</organism>